<dbReference type="SUPFAM" id="SSF55785">
    <property type="entry name" value="PYP-like sensor domain (PAS domain)"/>
    <property type="match status" value="3"/>
</dbReference>
<reference evidence="3" key="1">
    <citation type="submission" date="2016-10" db="EMBL/GenBank/DDBJ databases">
        <authorList>
            <person name="Varghese N."/>
            <person name="Submissions S."/>
        </authorList>
    </citation>
    <scope>NUCLEOTIDE SEQUENCE [LARGE SCALE GENOMIC DNA]</scope>
    <source>
        <strain evidence="3">930I</strain>
    </source>
</reference>
<name>A0A1G7WCZ2_9PROT</name>
<dbReference type="Gene3D" id="1.10.10.60">
    <property type="entry name" value="Homeodomain-like"/>
    <property type="match status" value="1"/>
</dbReference>
<dbReference type="CDD" id="cd00130">
    <property type="entry name" value="PAS"/>
    <property type="match status" value="1"/>
</dbReference>
<dbReference type="NCBIfam" id="TIGR02040">
    <property type="entry name" value="PpsR-CrtJ"/>
    <property type="match status" value="1"/>
</dbReference>
<organism evidence="2 3">
    <name type="scientific">Roseospirillum parvum</name>
    <dbReference type="NCBI Taxonomy" id="83401"/>
    <lineage>
        <taxon>Bacteria</taxon>
        <taxon>Pseudomonadati</taxon>
        <taxon>Pseudomonadota</taxon>
        <taxon>Alphaproteobacteria</taxon>
        <taxon>Rhodospirillales</taxon>
        <taxon>Rhodospirillaceae</taxon>
        <taxon>Roseospirillum</taxon>
    </lineage>
</organism>
<keyword evidence="3" id="KW-1185">Reference proteome</keyword>
<dbReference type="InterPro" id="IPR035965">
    <property type="entry name" value="PAS-like_dom_sf"/>
</dbReference>
<dbReference type="InterPro" id="IPR000014">
    <property type="entry name" value="PAS"/>
</dbReference>
<protein>
    <submittedName>
        <fullName evidence="2">Transcriptional regulator PpsR</fullName>
    </submittedName>
</protein>
<dbReference type="STRING" id="83401.SAMN05421742_102152"/>
<evidence type="ECO:0000313" key="3">
    <source>
        <dbReference type="Proteomes" id="UP000217076"/>
    </source>
</evidence>
<gene>
    <name evidence="2" type="ORF">SAMN05421742_102152</name>
</gene>
<dbReference type="Pfam" id="PF02954">
    <property type="entry name" value="HTH_8"/>
    <property type="match status" value="1"/>
</dbReference>
<dbReference type="SUPFAM" id="SSF46689">
    <property type="entry name" value="Homeodomain-like"/>
    <property type="match status" value="1"/>
</dbReference>
<dbReference type="SMART" id="SM00091">
    <property type="entry name" value="PAS"/>
    <property type="match status" value="3"/>
</dbReference>
<dbReference type="OrthoDB" id="5499170at2"/>
<accession>A0A1G7WCZ2</accession>
<dbReference type="RefSeq" id="WP_092615677.1">
    <property type="nucleotide sequence ID" value="NZ_FNCV01000002.1"/>
</dbReference>
<dbReference type="InterPro" id="IPR002197">
    <property type="entry name" value="HTH_Fis"/>
</dbReference>
<evidence type="ECO:0000259" key="1">
    <source>
        <dbReference type="PROSITE" id="PS50112"/>
    </source>
</evidence>
<sequence length="492" mass="52256">MKSFRAPAEVLGRLDPATTSAVIAAAADLVLVIDAEGIVRDLALGRDDLAREGVGEWIGRPFAATVTPESRPTLEALCHEARAAGNEPRWRQVSHPVPGGIDLPVLYTVLAVDDARRLIALGRDLRSIAALEQRLLAAQQTLERDYARLRGLETRYRLLFKQAAEGILIVDSASAKVLEANPAAHAMLGDDGRPLAGRAFPFGFEPPSMPGLEGLLASARELGAAGEVRARLGHERGEVSAAAALFRQEHGPCLLIRLAPLGAGAGLAALPRLGGLAVQALESMPDGFVLTDPAGRILSANQAFLTMVEISTEDQVRGDSLGRFLGRPGVDIGVLLGTLRQRPRLPHLTSTLATEAGGTRDVDIAAVALEAADPPCLAFAIRDITRRPRSTPRPASPTPTRTIVAALTAEENDPSGSGLNRAVAHLAEQVGQVPLRDIIRDTTDLIERMCIQAALEMTGNNRASAAEMLGLSRQSLYVKLRRFGLSEAEGEE</sequence>
<dbReference type="Proteomes" id="UP000217076">
    <property type="component" value="Unassembled WGS sequence"/>
</dbReference>
<dbReference type="PRINTS" id="PR01590">
    <property type="entry name" value="HTHFIS"/>
</dbReference>
<dbReference type="AlphaFoldDB" id="A0A1G7WCZ2"/>
<feature type="domain" description="PAS" evidence="1">
    <location>
        <begin position="152"/>
        <end position="198"/>
    </location>
</feature>
<dbReference type="GO" id="GO:0043565">
    <property type="term" value="F:sequence-specific DNA binding"/>
    <property type="evidence" value="ECO:0007669"/>
    <property type="project" value="InterPro"/>
</dbReference>
<evidence type="ECO:0000313" key="2">
    <source>
        <dbReference type="EMBL" id="SDG69798.1"/>
    </source>
</evidence>
<dbReference type="Pfam" id="PF13188">
    <property type="entry name" value="PAS_8"/>
    <property type="match status" value="2"/>
</dbReference>
<dbReference type="EMBL" id="FNCV01000002">
    <property type="protein sequence ID" value="SDG69798.1"/>
    <property type="molecule type" value="Genomic_DNA"/>
</dbReference>
<dbReference type="Gene3D" id="3.30.450.20">
    <property type="entry name" value="PAS domain"/>
    <property type="match status" value="3"/>
</dbReference>
<dbReference type="InterPro" id="IPR011785">
    <property type="entry name" value="Tscrpt_reg_PpsR-CrtJ"/>
</dbReference>
<proteinExistence type="predicted"/>
<dbReference type="PROSITE" id="PS50112">
    <property type="entry name" value="PAS"/>
    <property type="match status" value="1"/>
</dbReference>
<dbReference type="InterPro" id="IPR009057">
    <property type="entry name" value="Homeodomain-like_sf"/>
</dbReference>